<dbReference type="PROSITE" id="PS00329">
    <property type="entry name" value="HSP70_2"/>
    <property type="match status" value="1"/>
</dbReference>
<reference evidence="5 6" key="1">
    <citation type="journal article" date="2022" name="Cell">
        <title>Repeat-based holocentromeres influence genome architecture and karyotype evolution.</title>
        <authorList>
            <person name="Hofstatter P.G."/>
            <person name="Thangavel G."/>
            <person name="Lux T."/>
            <person name="Neumann P."/>
            <person name="Vondrak T."/>
            <person name="Novak P."/>
            <person name="Zhang M."/>
            <person name="Costa L."/>
            <person name="Castellani M."/>
            <person name="Scott A."/>
            <person name="Toegelov H."/>
            <person name="Fuchs J."/>
            <person name="Mata-Sucre Y."/>
            <person name="Dias Y."/>
            <person name="Vanzela A.L.L."/>
            <person name="Huettel B."/>
            <person name="Almeida C.C.S."/>
            <person name="Simkova H."/>
            <person name="Souza G."/>
            <person name="Pedrosa-Harand A."/>
            <person name="Macas J."/>
            <person name="Mayer K.F.X."/>
            <person name="Houben A."/>
            <person name="Marques A."/>
        </authorList>
    </citation>
    <scope>NUCLEOTIDE SEQUENCE [LARGE SCALE GENOMIC DNA]</scope>
    <source>
        <strain evidence="5">RhyTen1mFocal</strain>
    </source>
</reference>
<dbReference type="PANTHER" id="PTHR19375">
    <property type="entry name" value="HEAT SHOCK PROTEIN 70KDA"/>
    <property type="match status" value="1"/>
</dbReference>
<dbReference type="PROSITE" id="PS01036">
    <property type="entry name" value="HSP70_3"/>
    <property type="match status" value="1"/>
</dbReference>
<dbReference type="PRINTS" id="PR00301">
    <property type="entry name" value="HEATSHOCK70"/>
</dbReference>
<dbReference type="InterPro" id="IPR018181">
    <property type="entry name" value="Heat_shock_70_CS"/>
</dbReference>
<dbReference type="Proteomes" id="UP001210211">
    <property type="component" value="Unassembled WGS sequence"/>
</dbReference>
<keyword evidence="4" id="KW-1133">Transmembrane helix</keyword>
<keyword evidence="4" id="KW-0472">Membrane</keyword>
<dbReference type="Pfam" id="PF00012">
    <property type="entry name" value="HSP70"/>
    <property type="match status" value="1"/>
</dbReference>
<dbReference type="SUPFAM" id="SSF53067">
    <property type="entry name" value="Actin-like ATPase domain"/>
    <property type="match status" value="2"/>
</dbReference>
<keyword evidence="6" id="KW-1185">Reference proteome</keyword>
<evidence type="ECO:0008006" key="7">
    <source>
        <dbReference type="Google" id="ProtNLM"/>
    </source>
</evidence>
<evidence type="ECO:0000256" key="2">
    <source>
        <dbReference type="ARBA" id="ARBA00022840"/>
    </source>
</evidence>
<evidence type="ECO:0000313" key="5">
    <source>
        <dbReference type="EMBL" id="KAJ3699405.1"/>
    </source>
</evidence>
<dbReference type="EMBL" id="JAMRDG010000001">
    <property type="protein sequence ID" value="KAJ3699405.1"/>
    <property type="molecule type" value="Genomic_DNA"/>
</dbReference>
<accession>A0AAD5ZKC8</accession>
<comment type="similarity">
    <text evidence="3">Belongs to the heat shock protein 70 family.</text>
</comment>
<evidence type="ECO:0000256" key="4">
    <source>
        <dbReference type="SAM" id="Phobius"/>
    </source>
</evidence>
<dbReference type="InterPro" id="IPR043129">
    <property type="entry name" value="ATPase_NBD"/>
</dbReference>
<name>A0AAD5ZKC8_9POAL</name>
<feature type="transmembrane region" description="Helical" evidence="4">
    <location>
        <begin position="562"/>
        <end position="579"/>
    </location>
</feature>
<dbReference type="GO" id="GO:0140662">
    <property type="term" value="F:ATP-dependent protein folding chaperone"/>
    <property type="evidence" value="ECO:0007669"/>
    <property type="project" value="InterPro"/>
</dbReference>
<dbReference type="PROSITE" id="PS00297">
    <property type="entry name" value="HSP70_1"/>
    <property type="match status" value="1"/>
</dbReference>
<evidence type="ECO:0000256" key="3">
    <source>
        <dbReference type="RuleBase" id="RU003322"/>
    </source>
</evidence>
<dbReference type="CDD" id="cd24028">
    <property type="entry name" value="ASKHA_NBD_HSP70_HSPA1-like"/>
    <property type="match status" value="1"/>
</dbReference>
<keyword evidence="1 3" id="KW-0547">Nucleotide-binding</keyword>
<evidence type="ECO:0000256" key="1">
    <source>
        <dbReference type="ARBA" id="ARBA00022741"/>
    </source>
</evidence>
<protein>
    <recommendedName>
        <fullName evidence="7">Heat shock protein 70</fullName>
    </recommendedName>
</protein>
<keyword evidence="2 3" id="KW-0067">ATP-binding</keyword>
<keyword evidence="4" id="KW-0812">Transmembrane</keyword>
<dbReference type="GO" id="GO:0005524">
    <property type="term" value="F:ATP binding"/>
    <property type="evidence" value="ECO:0007669"/>
    <property type="project" value="UniProtKB-KW"/>
</dbReference>
<dbReference type="Gene3D" id="3.30.30.30">
    <property type="match status" value="1"/>
</dbReference>
<comment type="caution">
    <text evidence="5">The sequence shown here is derived from an EMBL/GenBank/DDBJ whole genome shotgun (WGS) entry which is preliminary data.</text>
</comment>
<dbReference type="Gene3D" id="3.30.420.40">
    <property type="match status" value="2"/>
</dbReference>
<sequence length="618" mass="68845">MGDYGSTVVAIDLGTTYSRVAVWRNNCVMVIPNENGNLHTPSCVAFTDTGILIGDAAKDHASEYPTNTISNIKRVLEISFSDPSMQSGTKHWQFKVVGGDLKNKPKIVVNGNGKEEKLEPEEVVSLLFAQLKENAENYLGSKVKNTVVTVPASFNNFQREAMKEAAYMAGLSVVLLEEPIAALLAYGLEKEDEDNLAERNVLVFDFGGGSLDVSVVTIQGGELKVKATIEDTDLGGEYFDDSLAKYCQMELMVDADQNAEVLGRLRAVAERAKFILSSGDQSSPQMSSLVDEVGWEDSFTLVMLERMNQYQFQPCIELVEQCLKDACVERSQIDDVIIVGGLSNIPRVQELLRSFFIGKELHKSIQLDEVMVHGAAIQAAMLSEEHFEKNIEETETTTEIFDDVNDDSSHSMLEWEHSDSEHTDISSYTLEGQNVDNDDNNSSYSTLEGCLLLNNGDNNCNHTDLEQENVDNGDENKKYGTLEWEEQEDKKQNNTSYSAIEGEHVDIGDNNTNNSTLEEELHSQDNSTRCSSLEVDKFDNENRLGNKSSNLQETGGQKSYNWIWMASIAVVATASLFLAPKACPYLQKRQELKKRWAAKEADKKECSKYLSIQVRRGK</sequence>
<gene>
    <name evidence="5" type="ORF">LUZ61_003110</name>
</gene>
<dbReference type="AlphaFoldDB" id="A0AAD5ZKC8"/>
<dbReference type="InterPro" id="IPR013126">
    <property type="entry name" value="Hsp_70_fam"/>
</dbReference>
<proteinExistence type="inferred from homology"/>
<dbReference type="Gene3D" id="3.90.640.10">
    <property type="entry name" value="Actin, Chain A, domain 4"/>
    <property type="match status" value="1"/>
</dbReference>
<organism evidence="5 6">
    <name type="scientific">Rhynchospora tenuis</name>
    <dbReference type="NCBI Taxonomy" id="198213"/>
    <lineage>
        <taxon>Eukaryota</taxon>
        <taxon>Viridiplantae</taxon>
        <taxon>Streptophyta</taxon>
        <taxon>Embryophyta</taxon>
        <taxon>Tracheophyta</taxon>
        <taxon>Spermatophyta</taxon>
        <taxon>Magnoliopsida</taxon>
        <taxon>Liliopsida</taxon>
        <taxon>Poales</taxon>
        <taxon>Cyperaceae</taxon>
        <taxon>Cyperoideae</taxon>
        <taxon>Rhynchosporeae</taxon>
        <taxon>Rhynchospora</taxon>
    </lineage>
</organism>
<evidence type="ECO:0000313" key="6">
    <source>
        <dbReference type="Proteomes" id="UP001210211"/>
    </source>
</evidence>